<dbReference type="PANTHER" id="PTHR47505:SF1">
    <property type="entry name" value="DNA UTILIZATION PROTEIN YHGH"/>
    <property type="match status" value="1"/>
</dbReference>
<dbReference type="CDD" id="cd06223">
    <property type="entry name" value="PRTases_typeI"/>
    <property type="match status" value="1"/>
</dbReference>
<name>A0A1H3SVM6_9MICO</name>
<dbReference type="Gene3D" id="3.40.50.2020">
    <property type="match status" value="1"/>
</dbReference>
<organism evidence="4 5">
    <name type="scientific">Herbiconiux ginsengi</name>
    <dbReference type="NCBI Taxonomy" id="381665"/>
    <lineage>
        <taxon>Bacteria</taxon>
        <taxon>Bacillati</taxon>
        <taxon>Actinomycetota</taxon>
        <taxon>Actinomycetes</taxon>
        <taxon>Micrococcales</taxon>
        <taxon>Microbacteriaceae</taxon>
        <taxon>Herbiconiux</taxon>
    </lineage>
</organism>
<dbReference type="SUPFAM" id="SSF53271">
    <property type="entry name" value="PRTase-like"/>
    <property type="match status" value="1"/>
</dbReference>
<dbReference type="Pfam" id="PF00156">
    <property type="entry name" value="Pribosyltran"/>
    <property type="match status" value="1"/>
</dbReference>
<keyword evidence="2" id="KW-0732">Signal</keyword>
<dbReference type="InterPro" id="IPR051910">
    <property type="entry name" value="ComF/GntX_DNA_util-trans"/>
</dbReference>
<keyword evidence="4" id="KW-0328">Glycosyltransferase</keyword>
<dbReference type="EMBL" id="FNPZ01000004">
    <property type="protein sequence ID" value="SDZ41767.1"/>
    <property type="molecule type" value="Genomic_DNA"/>
</dbReference>
<comment type="similarity">
    <text evidence="1">Belongs to the ComF/GntX family.</text>
</comment>
<keyword evidence="5" id="KW-1185">Reference proteome</keyword>
<feature type="domain" description="Phosphoribosyltransferase" evidence="3">
    <location>
        <begin position="130"/>
        <end position="230"/>
    </location>
</feature>
<dbReference type="GO" id="GO:0016757">
    <property type="term" value="F:glycosyltransferase activity"/>
    <property type="evidence" value="ECO:0007669"/>
    <property type="project" value="UniProtKB-KW"/>
</dbReference>
<keyword evidence="4" id="KW-0808">Transferase</keyword>
<evidence type="ECO:0000256" key="1">
    <source>
        <dbReference type="ARBA" id="ARBA00008007"/>
    </source>
</evidence>
<evidence type="ECO:0000313" key="5">
    <source>
        <dbReference type="Proteomes" id="UP000198891"/>
    </source>
</evidence>
<proteinExistence type="inferred from homology"/>
<dbReference type="STRING" id="381665.SAMN05216554_3730"/>
<dbReference type="OrthoDB" id="5242900at2"/>
<reference evidence="4 5" key="1">
    <citation type="submission" date="2016-10" db="EMBL/GenBank/DDBJ databases">
        <authorList>
            <person name="de Groot N.N."/>
        </authorList>
    </citation>
    <scope>NUCLEOTIDE SEQUENCE [LARGE SCALE GENOMIC DNA]</scope>
    <source>
        <strain evidence="4 5">CGMCC 4.3491</strain>
    </source>
</reference>
<evidence type="ECO:0000259" key="3">
    <source>
        <dbReference type="Pfam" id="PF00156"/>
    </source>
</evidence>
<dbReference type="AlphaFoldDB" id="A0A1H3SVM6"/>
<dbReference type="InterPro" id="IPR000836">
    <property type="entry name" value="PRTase_dom"/>
</dbReference>
<dbReference type="InterPro" id="IPR029057">
    <property type="entry name" value="PRTase-like"/>
</dbReference>
<sequence length="236" mass="24504">MPPFSPPVARSLPAVPPVLAGWLADAASLLLPVSCAGCGAPDHVVCPACRVELAPRLATVRAAPVPVPVVVALEYGGAVARVLSAVKEHGRTDALRLLAPAMRAALSRTPAGRGPTDVAIVTMPSARAAVRRRGYRPVDLLVQSAGHRVRRPAGLVLIRAIADQAGLSAAERHTNLRGAMRASETLRGRRVLLVDDVLTTGSTLAEGCRAVSERGGIVVGATCLARTAKRKEIEGK</sequence>
<evidence type="ECO:0000313" key="4">
    <source>
        <dbReference type="EMBL" id="SDZ41767.1"/>
    </source>
</evidence>
<protein>
    <submittedName>
        <fullName evidence="4">Predicted amidophosphoribosyltransferases</fullName>
    </submittedName>
</protein>
<feature type="chain" id="PRO_5038661359" evidence="2">
    <location>
        <begin position="21"/>
        <end position="236"/>
    </location>
</feature>
<accession>A0A1H3SVM6</accession>
<feature type="signal peptide" evidence="2">
    <location>
        <begin position="1"/>
        <end position="20"/>
    </location>
</feature>
<gene>
    <name evidence="4" type="ORF">SAMN05216554_3730</name>
</gene>
<dbReference type="Proteomes" id="UP000198891">
    <property type="component" value="Unassembled WGS sequence"/>
</dbReference>
<evidence type="ECO:0000256" key="2">
    <source>
        <dbReference type="SAM" id="SignalP"/>
    </source>
</evidence>
<dbReference type="RefSeq" id="WP_092556613.1">
    <property type="nucleotide sequence ID" value="NZ_FNPZ01000004.1"/>
</dbReference>
<dbReference type="PANTHER" id="PTHR47505">
    <property type="entry name" value="DNA UTILIZATION PROTEIN YHGH"/>
    <property type="match status" value="1"/>
</dbReference>